<dbReference type="EMBL" id="GEBQ01001885">
    <property type="protein sequence ID" value="JAT38092.1"/>
    <property type="molecule type" value="Transcribed_RNA"/>
</dbReference>
<evidence type="ECO:0000313" key="2">
    <source>
        <dbReference type="EMBL" id="JAT38092.1"/>
    </source>
</evidence>
<name>A0A1B6MQA8_9HEMI</name>
<gene>
    <name evidence="2" type="ORF">g.36847</name>
</gene>
<feature type="compositionally biased region" description="Basic and acidic residues" evidence="1">
    <location>
        <begin position="105"/>
        <end position="117"/>
    </location>
</feature>
<feature type="compositionally biased region" description="Polar residues" evidence="1">
    <location>
        <begin position="119"/>
        <end position="149"/>
    </location>
</feature>
<sequence length="1158" mass="130654">SNEEGTSHTGDVNGLDHNAHGGMASGSVEGRISQTVNVSGDGNISPGETESGSNEGNTNHAEGHVAPGGMPSAGVEERISQTEYVSGDGNIGPGGTASGSIEGGTHIDHANEDHDMTGRMNSSEVLPENPVSNGNSSYITTNKNPNSQSGWEITKVTLEYNQLMRRLKQYKNHIHSTYNITIDSNNPTSEFIKLKELEKKIENSGQECTGECRQIQKLLKQANRFIYHVKGTYLNGVNNGSGIDVTDYSPLVQGKDGYFIANNKEGTNGGGISSESISSFNKTRLPNKAIDSNGNNIFHSSNWNHSEFKYTYFKTLVQLTQYYVFISNTFHVTFDFRNIQSEFLKIKDLAAKIYTSGKDCSKECGEIRGLLDTVIESLKTANFDDSSFWTNTESVKSYLNILESLTPYYSYITNTYGITFVYSNVESEFKKLEDLVNQIDQFGQQCTGECMDIRKVIQGANSAPLEESTGYIKKPPPGMNLNENSIFHSSNWKNPEFKYKYFETLVQITKYNVYISNTFHVNFDFKNIESEFVKIKDLAAKVYTSGTDCSNECGEIRGLLDTVIESLKTANFDDSSFWKNTESVKSYLNILESLTPCYSYITNTYGITFVYSNVESEFTKLEDLAKKIDQTGQQCTGECMDIRKVIATANSAAPSEERVKEPPPEINYLNRSSIFHSSNWKNPEFTYMYFETLVQLTKYYVYISNTFHVNFDFRNIESEFVKLKDLADKVYTLEKDCSNECAEIRGLLDTVIESLKTVNFGDSSFWMDSESIKTYINVLESLRQYYLYIANTYGITFDFSVIEPEFTKLEDLVNKIDQTGQQCTGECMDIREVIKSANGAAPSKEITDEGKEPPSDINSSKWNNPEITYKYFETLVQLKVHHAYISNTFLVIFDYSHIELEFRKLKELAETIYRSDKECSNECTKIRDLLDKVSKSFDTVNFDDSSFWTKTELIKAYFYLLNSLKQYYSYIKSTYNITFYYENIESEFKKLDDLANKIDKLGNQCAGDCRKIHDLLKNIKGASTSFNTSSTSKNTGSSIGIDDLNKRLRQYKRHIQSVYNITIGDGSPASNLKKIQQLENVINQSGQNCTGECKAIKVLLNNSKKFQRHVKEGYLNGSGAEIVKDGGLIEGKSGYYVHDSQDIPAELFHEKDNSQVSE</sequence>
<feature type="non-terminal residue" evidence="2">
    <location>
        <position position="1"/>
    </location>
</feature>
<feature type="compositionally biased region" description="Polar residues" evidence="1">
    <location>
        <begin position="32"/>
        <end position="60"/>
    </location>
</feature>
<accession>A0A1B6MQA8</accession>
<proteinExistence type="predicted"/>
<protein>
    <submittedName>
        <fullName evidence="2">Uncharacterized protein</fullName>
    </submittedName>
</protein>
<organism evidence="2">
    <name type="scientific">Graphocephala atropunctata</name>
    <dbReference type="NCBI Taxonomy" id="36148"/>
    <lineage>
        <taxon>Eukaryota</taxon>
        <taxon>Metazoa</taxon>
        <taxon>Ecdysozoa</taxon>
        <taxon>Arthropoda</taxon>
        <taxon>Hexapoda</taxon>
        <taxon>Insecta</taxon>
        <taxon>Pterygota</taxon>
        <taxon>Neoptera</taxon>
        <taxon>Paraneoptera</taxon>
        <taxon>Hemiptera</taxon>
        <taxon>Auchenorrhyncha</taxon>
        <taxon>Membracoidea</taxon>
        <taxon>Cicadellidae</taxon>
        <taxon>Cicadellinae</taxon>
        <taxon>Cicadellini</taxon>
        <taxon>Graphocephala</taxon>
    </lineage>
</organism>
<dbReference type="AlphaFoldDB" id="A0A1B6MQA8"/>
<reference evidence="2" key="1">
    <citation type="submission" date="2015-11" db="EMBL/GenBank/DDBJ databases">
        <title>De novo transcriptome assembly of four potential Pierce s Disease insect vectors from Arizona vineyards.</title>
        <authorList>
            <person name="Tassone E.E."/>
        </authorList>
    </citation>
    <scope>NUCLEOTIDE SEQUENCE</scope>
</reference>
<feature type="region of interest" description="Disordered" evidence="1">
    <location>
        <begin position="1"/>
        <end position="149"/>
    </location>
</feature>
<evidence type="ECO:0000256" key="1">
    <source>
        <dbReference type="SAM" id="MobiDB-lite"/>
    </source>
</evidence>